<feature type="transmembrane region" description="Helical" evidence="7">
    <location>
        <begin position="634"/>
        <end position="655"/>
    </location>
</feature>
<comment type="subcellular location">
    <subcellularLocation>
        <location evidence="1">Membrane</location>
        <topology evidence="1">Multi-pass membrane protein</topology>
    </subcellularLocation>
</comment>
<name>A0A1Y1VME4_9FUNG</name>
<dbReference type="Pfam" id="PF04515">
    <property type="entry name" value="Choline_transpo"/>
    <property type="match status" value="1"/>
</dbReference>
<proteinExistence type="inferred from homology"/>
<dbReference type="AlphaFoldDB" id="A0A1Y1VME4"/>
<evidence type="ECO:0000256" key="2">
    <source>
        <dbReference type="ARBA" id="ARBA00007168"/>
    </source>
</evidence>
<evidence type="ECO:0000256" key="6">
    <source>
        <dbReference type="ARBA" id="ARBA00023180"/>
    </source>
</evidence>
<feature type="transmembrane region" description="Helical" evidence="7">
    <location>
        <begin position="206"/>
        <end position="226"/>
    </location>
</feature>
<evidence type="ECO:0000313" key="8">
    <source>
        <dbReference type="EMBL" id="ORX59315.1"/>
    </source>
</evidence>
<feature type="transmembrane region" description="Helical" evidence="7">
    <location>
        <begin position="447"/>
        <end position="469"/>
    </location>
</feature>
<evidence type="ECO:0000256" key="4">
    <source>
        <dbReference type="ARBA" id="ARBA00022989"/>
    </source>
</evidence>
<protein>
    <recommendedName>
        <fullName evidence="10">DUF580-domain-containing protein</fullName>
    </recommendedName>
</protein>
<dbReference type="PANTHER" id="PTHR12385">
    <property type="entry name" value="CHOLINE TRANSPORTER-LIKE (SLC FAMILY 44)"/>
    <property type="match status" value="1"/>
</dbReference>
<feature type="transmembrane region" description="Helical" evidence="7">
    <location>
        <begin position="539"/>
        <end position="560"/>
    </location>
</feature>
<evidence type="ECO:0000256" key="3">
    <source>
        <dbReference type="ARBA" id="ARBA00022692"/>
    </source>
</evidence>
<evidence type="ECO:0008006" key="10">
    <source>
        <dbReference type="Google" id="ProtNLM"/>
    </source>
</evidence>
<dbReference type="GO" id="GO:0016020">
    <property type="term" value="C:membrane"/>
    <property type="evidence" value="ECO:0007669"/>
    <property type="project" value="UniProtKB-SubCell"/>
</dbReference>
<reference evidence="8 9" key="1">
    <citation type="submission" date="2016-08" db="EMBL/GenBank/DDBJ databases">
        <title>Genomes of anaerobic fungi encode conserved fungal cellulosomes for biomass hydrolysis.</title>
        <authorList>
            <consortium name="DOE Joint Genome Institute"/>
            <person name="Haitjema C.H."/>
            <person name="Gilmore S.P."/>
            <person name="Henske J.K."/>
            <person name="Solomon K.V."/>
            <person name="De Groot R."/>
            <person name="Kuo A."/>
            <person name="Mondo S.J."/>
            <person name="Salamov A.A."/>
            <person name="Labutti K."/>
            <person name="Zhao Z."/>
            <person name="Chiniquy J."/>
            <person name="Barry K."/>
            <person name="Brewer H.M."/>
            <person name="Purvine S.O."/>
            <person name="Wright A.T."/>
            <person name="Boxma B."/>
            <person name="Van Alen T."/>
            <person name="Hackstein J.H."/>
            <person name="Baker S.E."/>
            <person name="Grigoriev I.V."/>
            <person name="O'Malley M.A."/>
        </authorList>
    </citation>
    <scope>NUCLEOTIDE SEQUENCE [LARGE SCALE GENOMIC DNA]</scope>
    <source>
        <strain evidence="9">finn</strain>
    </source>
</reference>
<comment type="caution">
    <text evidence="8">The sequence shown here is derived from an EMBL/GenBank/DDBJ whole genome shotgun (WGS) entry which is preliminary data.</text>
</comment>
<feature type="transmembrane region" description="Helical" evidence="7">
    <location>
        <begin position="370"/>
        <end position="391"/>
    </location>
</feature>
<keyword evidence="9" id="KW-1185">Reference proteome</keyword>
<organism evidence="8 9">
    <name type="scientific">Piromyces finnis</name>
    <dbReference type="NCBI Taxonomy" id="1754191"/>
    <lineage>
        <taxon>Eukaryota</taxon>
        <taxon>Fungi</taxon>
        <taxon>Fungi incertae sedis</taxon>
        <taxon>Chytridiomycota</taxon>
        <taxon>Chytridiomycota incertae sedis</taxon>
        <taxon>Neocallimastigomycetes</taxon>
        <taxon>Neocallimastigales</taxon>
        <taxon>Neocallimastigaceae</taxon>
        <taxon>Piromyces</taxon>
    </lineage>
</organism>
<dbReference type="EMBL" id="MCFH01000003">
    <property type="protein sequence ID" value="ORX59315.1"/>
    <property type="molecule type" value="Genomic_DNA"/>
</dbReference>
<keyword evidence="3 7" id="KW-0812">Transmembrane</keyword>
<dbReference type="GO" id="GO:0022857">
    <property type="term" value="F:transmembrane transporter activity"/>
    <property type="evidence" value="ECO:0007669"/>
    <property type="project" value="InterPro"/>
</dbReference>
<feature type="transmembrane region" description="Helical" evidence="7">
    <location>
        <begin position="490"/>
        <end position="519"/>
    </location>
</feature>
<dbReference type="OrthoDB" id="420519at2759"/>
<dbReference type="InterPro" id="IPR007603">
    <property type="entry name" value="Choline_transptr-like"/>
</dbReference>
<accession>A0A1Y1VME4</accession>
<gene>
    <name evidence="8" type="ORF">BCR36DRAFT_408810</name>
</gene>
<comment type="similarity">
    <text evidence="2">Belongs to the CTL (choline transporter-like) family.</text>
</comment>
<keyword evidence="5 7" id="KW-0472">Membrane</keyword>
<evidence type="ECO:0000256" key="5">
    <source>
        <dbReference type="ARBA" id="ARBA00023136"/>
    </source>
</evidence>
<dbReference type="PANTHER" id="PTHR12385:SF14">
    <property type="entry name" value="CHOLINE TRANSPORTER-LIKE 2"/>
    <property type="match status" value="1"/>
</dbReference>
<reference evidence="8 9" key="2">
    <citation type="submission" date="2016-08" db="EMBL/GenBank/DDBJ databases">
        <title>Pervasive Adenine N6-methylation of Active Genes in Fungi.</title>
        <authorList>
            <consortium name="DOE Joint Genome Institute"/>
            <person name="Mondo S.J."/>
            <person name="Dannebaum R.O."/>
            <person name="Kuo R.C."/>
            <person name="Labutti K."/>
            <person name="Haridas S."/>
            <person name="Kuo A."/>
            <person name="Salamov A."/>
            <person name="Ahrendt S.R."/>
            <person name="Lipzen A."/>
            <person name="Sullivan W."/>
            <person name="Andreopoulos W.B."/>
            <person name="Clum A."/>
            <person name="Lindquist E."/>
            <person name="Daum C."/>
            <person name="Ramamoorthy G.K."/>
            <person name="Gryganskyi A."/>
            <person name="Culley D."/>
            <person name="Magnuson J.K."/>
            <person name="James T.Y."/>
            <person name="O'Malley M.A."/>
            <person name="Stajich J.E."/>
            <person name="Spatafora J.W."/>
            <person name="Visel A."/>
            <person name="Grigoriev I.V."/>
        </authorList>
    </citation>
    <scope>NUCLEOTIDE SEQUENCE [LARGE SCALE GENOMIC DNA]</scope>
    <source>
        <strain evidence="9">finn</strain>
    </source>
</reference>
<feature type="transmembrane region" description="Helical" evidence="7">
    <location>
        <begin position="732"/>
        <end position="750"/>
    </location>
</feature>
<sequence length="821" mass="95105">MIHKKEDEDNNIINKMKKNSVDDESFSLSTFKKINSTKSILKSKNIDDNSSQLSQLSSQNNYINKENLSITTKDEDKNKDSIDIPIYKDKNKSKLLRNGNNCDENKSTEFTNNKILEKKDEIKNTEINKNESVLFKKIERKDSDSKSYKSFSGKILTKVKKSITRIKSRVYSEVIIDEEKMAYLNNTNEFPPNILRLKRFFSDGNYFLLLLFSTILTLIISSYSLLYGNIYRILYSTDSDGNICGYGAKIDKTALNLVITPNSMNFVCFEQCNSKIIIYNNKKYIEGIPIDYQDLSHYSSCIESGKCFLRLPSKERFNRCFPTVNEDNIESLKPYFNGKIILNQKELKKIFDISSFLEQVCFYTLNYRFTYLKCATLCIIITYMFLLALVYTPKIAIYSIFSGVLLSLCGLDISLWYIYITAEESINGIHLNSNITWINKSLRYPSVLLMLCVCVTMILVLIVFIIVCLRVKINISLKILYETSKCFRYILYFFCFPIIQFIIISTAAIIFFDIMILLYSNIDGIPNRYNRDVGSGNPYIITVIEIFTIFFFFWIMNLLIGICKVTVSVCAAIWYWDTNKTIIQRTKILSKVLKKVVSKAIGTLSKGSLYLSIFKTISKLVTITLFSINKQQDSFLTFWLYILKVILFFLIRFIYSITNNSYVEVSIYGGSFWKGAQKAFLLLMENSQRLIIVDTTATVLVMLIKLIVVALGLIIGFFFIDGNKFEDVLTTITPFMIGYYMLFGLAQQLIDPFYSINNSIFFCFCDDTVYNDGSEKKPYYMSYSLQLATRYINTKLTSIPYDNEKKNQHIFIEIDKRKINQ</sequence>
<keyword evidence="4 7" id="KW-1133">Transmembrane helix</keyword>
<evidence type="ECO:0000256" key="1">
    <source>
        <dbReference type="ARBA" id="ARBA00004141"/>
    </source>
</evidence>
<keyword evidence="6" id="KW-0325">Glycoprotein</keyword>
<dbReference type="STRING" id="1754191.A0A1Y1VME4"/>
<feature type="transmembrane region" description="Helical" evidence="7">
    <location>
        <begin position="690"/>
        <end position="720"/>
    </location>
</feature>
<evidence type="ECO:0000313" key="9">
    <source>
        <dbReference type="Proteomes" id="UP000193719"/>
    </source>
</evidence>
<evidence type="ECO:0000256" key="7">
    <source>
        <dbReference type="SAM" id="Phobius"/>
    </source>
</evidence>
<dbReference type="Proteomes" id="UP000193719">
    <property type="component" value="Unassembled WGS sequence"/>
</dbReference>
<feature type="transmembrane region" description="Helical" evidence="7">
    <location>
        <begin position="398"/>
        <end position="419"/>
    </location>
</feature>